<evidence type="ECO:0000313" key="3">
    <source>
        <dbReference type="Proteomes" id="UP001397290"/>
    </source>
</evidence>
<keyword evidence="3" id="KW-1185">Reference proteome</keyword>
<dbReference type="Proteomes" id="UP001397290">
    <property type="component" value="Unassembled WGS sequence"/>
</dbReference>
<keyword evidence="1" id="KW-1133">Transmembrane helix</keyword>
<organism evidence="2 3">
    <name type="scientific">Beauveria asiatica</name>
    <dbReference type="NCBI Taxonomy" id="1069075"/>
    <lineage>
        <taxon>Eukaryota</taxon>
        <taxon>Fungi</taxon>
        <taxon>Dikarya</taxon>
        <taxon>Ascomycota</taxon>
        <taxon>Pezizomycotina</taxon>
        <taxon>Sordariomycetes</taxon>
        <taxon>Hypocreomycetidae</taxon>
        <taxon>Hypocreales</taxon>
        <taxon>Cordycipitaceae</taxon>
        <taxon>Beauveria</taxon>
    </lineage>
</organism>
<keyword evidence="1" id="KW-0472">Membrane</keyword>
<feature type="transmembrane region" description="Helical" evidence="1">
    <location>
        <begin position="12"/>
        <end position="31"/>
    </location>
</feature>
<proteinExistence type="predicted"/>
<dbReference type="EMBL" id="JAAHCF010000079">
    <property type="protein sequence ID" value="KAK8148637.1"/>
    <property type="molecule type" value="Genomic_DNA"/>
</dbReference>
<dbReference type="AlphaFoldDB" id="A0AAW0S275"/>
<gene>
    <name evidence="2" type="ORF">G3M48_009557</name>
</gene>
<sequence length="148" mass="16913">MNHGNFACRQVLEFSFAMFCFTLSNTTITFMRSSLLHLRYSFDHRLKAWPVHVVQPPCQTLQHTYYLVHTLCVLCGANRHLPPQHRPVAIHGREDEVPEMAVDEDARQENGQLRDTKSTFFVACTCSELVALLKPGRSRAVEDTIVGR</sequence>
<name>A0AAW0S275_9HYPO</name>
<accession>A0AAW0S275</accession>
<evidence type="ECO:0000313" key="2">
    <source>
        <dbReference type="EMBL" id="KAK8148637.1"/>
    </source>
</evidence>
<protein>
    <recommendedName>
        <fullName evidence="4">Secreted protein</fullName>
    </recommendedName>
</protein>
<comment type="caution">
    <text evidence="2">The sequence shown here is derived from an EMBL/GenBank/DDBJ whole genome shotgun (WGS) entry which is preliminary data.</text>
</comment>
<reference evidence="2 3" key="1">
    <citation type="submission" date="2020-02" db="EMBL/GenBank/DDBJ databases">
        <title>Comparative genomics of the hypocrealean fungal genus Beauvera.</title>
        <authorList>
            <person name="Showalter D.N."/>
            <person name="Bushley K.E."/>
            <person name="Rehner S.A."/>
        </authorList>
    </citation>
    <scope>NUCLEOTIDE SEQUENCE [LARGE SCALE GENOMIC DNA]</scope>
    <source>
        <strain evidence="2 3">ARSEF4384</strain>
    </source>
</reference>
<keyword evidence="1" id="KW-0812">Transmembrane</keyword>
<evidence type="ECO:0008006" key="4">
    <source>
        <dbReference type="Google" id="ProtNLM"/>
    </source>
</evidence>
<evidence type="ECO:0000256" key="1">
    <source>
        <dbReference type="SAM" id="Phobius"/>
    </source>
</evidence>